<evidence type="ECO:0000313" key="14">
    <source>
        <dbReference type="Proteomes" id="UP000658997"/>
    </source>
</evidence>
<dbReference type="GO" id="GO:0051301">
    <property type="term" value="P:cell division"/>
    <property type="evidence" value="ECO:0007669"/>
    <property type="project" value="UniProtKB-KW"/>
</dbReference>
<dbReference type="PANTHER" id="PTHR14527">
    <property type="entry name" value="PROTEIN MIS12 HOMOLOG"/>
    <property type="match status" value="1"/>
</dbReference>
<feature type="compositionally biased region" description="Low complexity" evidence="10">
    <location>
        <begin position="1"/>
        <end position="21"/>
    </location>
</feature>
<keyword evidence="8" id="KW-0131">Cell cycle</keyword>
<dbReference type="GO" id="GO:0051382">
    <property type="term" value="P:kinetochore assembly"/>
    <property type="evidence" value="ECO:0007669"/>
    <property type="project" value="TreeGrafter"/>
</dbReference>
<evidence type="ECO:0000256" key="4">
    <source>
        <dbReference type="ARBA" id="ARBA00022618"/>
    </source>
</evidence>
<comment type="subcellular location">
    <subcellularLocation>
        <location evidence="1">Chromosome</location>
        <location evidence="1">Centromere</location>
        <location evidence="1">Kinetochore</location>
    </subcellularLocation>
</comment>
<keyword evidence="7" id="KW-0175">Coiled coil</keyword>
<evidence type="ECO:0000313" key="12">
    <source>
        <dbReference type="EMBL" id="SYW75711.1"/>
    </source>
</evidence>
<feature type="compositionally biased region" description="Polar residues" evidence="10">
    <location>
        <begin position="55"/>
        <end position="67"/>
    </location>
</feature>
<feature type="compositionally biased region" description="Low complexity" evidence="10">
    <location>
        <begin position="29"/>
        <end position="52"/>
    </location>
</feature>
<evidence type="ECO:0000256" key="9">
    <source>
        <dbReference type="ARBA" id="ARBA00023328"/>
    </source>
</evidence>
<feature type="region of interest" description="Disordered" evidence="10">
    <location>
        <begin position="372"/>
        <end position="438"/>
    </location>
</feature>
<evidence type="ECO:0000256" key="5">
    <source>
        <dbReference type="ARBA" id="ARBA00022776"/>
    </source>
</evidence>
<reference evidence="11" key="1">
    <citation type="submission" date="2016-04" db="EMBL/GenBank/DDBJ databases">
        <authorList>
            <person name="Evans L.H."/>
            <person name="Alamgir A."/>
            <person name="Owens N."/>
            <person name="Weber N.D."/>
            <person name="Virtaneva K."/>
            <person name="Barbian K."/>
            <person name="Babar A."/>
            <person name="Rosenke K."/>
        </authorList>
    </citation>
    <scope>NUCLEOTIDE SEQUENCE</scope>
    <source>
        <strain evidence="11">UB2112</strain>
    </source>
</reference>
<proteinExistence type="inferred from homology"/>
<gene>
    <name evidence="12" type="ORF">UBRO2_00866</name>
    <name evidence="11" type="ORF">UBRO_06260</name>
</gene>
<evidence type="ECO:0000256" key="8">
    <source>
        <dbReference type="ARBA" id="ARBA00023306"/>
    </source>
</evidence>
<keyword evidence="9" id="KW-0137">Centromere</keyword>
<evidence type="ECO:0000256" key="10">
    <source>
        <dbReference type="SAM" id="MobiDB-lite"/>
    </source>
</evidence>
<feature type="region of interest" description="Disordered" evidence="10">
    <location>
        <begin position="1"/>
        <end position="77"/>
    </location>
</feature>
<feature type="region of interest" description="Disordered" evidence="10">
    <location>
        <begin position="322"/>
        <end position="348"/>
    </location>
</feature>
<dbReference type="Proteomes" id="UP000179920">
    <property type="component" value="Chromosome XII"/>
</dbReference>
<dbReference type="GO" id="GO:0000444">
    <property type="term" value="C:MIS12/MIND type complex"/>
    <property type="evidence" value="ECO:0007669"/>
    <property type="project" value="TreeGrafter"/>
</dbReference>
<dbReference type="GO" id="GO:0000070">
    <property type="term" value="P:mitotic sister chromatid segregation"/>
    <property type="evidence" value="ECO:0007669"/>
    <property type="project" value="TreeGrafter"/>
</dbReference>
<reference evidence="13" key="2">
    <citation type="submission" date="2016-04" db="EMBL/GenBank/DDBJ databases">
        <authorList>
            <person name="Guldener U."/>
            <person name="Guldener U."/>
        </authorList>
    </citation>
    <scope>NUCLEOTIDE SEQUENCE [LARGE SCALE GENOMIC DNA]</scope>
    <source>
        <strain evidence="13">UB2112</strain>
    </source>
</reference>
<keyword evidence="5" id="KW-0498">Mitosis</keyword>
<evidence type="ECO:0000256" key="6">
    <source>
        <dbReference type="ARBA" id="ARBA00022838"/>
    </source>
</evidence>
<dbReference type="AlphaFoldDB" id="A0A1K0G8B1"/>
<name>A0A1K0G8B1_9BASI</name>
<accession>A0A1K0G8B1</accession>
<evidence type="ECO:0000256" key="1">
    <source>
        <dbReference type="ARBA" id="ARBA00004629"/>
    </source>
</evidence>
<dbReference type="EMBL" id="ULHB01000009">
    <property type="protein sequence ID" value="SYW75711.1"/>
    <property type="molecule type" value="Genomic_DNA"/>
</dbReference>
<dbReference type="OrthoDB" id="1884855at2759"/>
<evidence type="ECO:0000313" key="13">
    <source>
        <dbReference type="Proteomes" id="UP000179920"/>
    </source>
</evidence>
<protein>
    <submittedName>
        <fullName evidence="12">Related to MTW1 - component of the MIND kinetochore complex</fullName>
    </submittedName>
    <submittedName>
        <fullName evidence="11">Related to MTW1-component of the MIND kinetochore complex</fullName>
    </submittedName>
</protein>
<dbReference type="Proteomes" id="UP000658997">
    <property type="component" value="Unassembled WGS sequence"/>
</dbReference>
<evidence type="ECO:0000256" key="7">
    <source>
        <dbReference type="ARBA" id="ARBA00023054"/>
    </source>
</evidence>
<feature type="compositionally biased region" description="Low complexity" evidence="10">
    <location>
        <begin position="378"/>
        <end position="402"/>
    </location>
</feature>
<reference evidence="12" key="3">
    <citation type="submission" date="2018-08" db="EMBL/GenBank/DDBJ databases">
        <authorList>
            <person name="Guldener U."/>
        </authorList>
    </citation>
    <scope>NUCLEOTIDE SEQUENCE</scope>
    <source>
        <strain evidence="12">UB2</strain>
    </source>
</reference>
<comment type="similarity">
    <text evidence="2">Belongs to the mis12 family.</text>
</comment>
<dbReference type="PANTHER" id="PTHR14527:SF2">
    <property type="entry name" value="PROTEIN MIS12 HOMOLOG"/>
    <property type="match status" value="1"/>
</dbReference>
<feature type="compositionally biased region" description="Basic and acidic residues" evidence="10">
    <location>
        <begin position="68"/>
        <end position="77"/>
    </location>
</feature>
<organism evidence="11 13">
    <name type="scientific">Ustilago bromivora</name>
    <dbReference type="NCBI Taxonomy" id="307758"/>
    <lineage>
        <taxon>Eukaryota</taxon>
        <taxon>Fungi</taxon>
        <taxon>Dikarya</taxon>
        <taxon>Basidiomycota</taxon>
        <taxon>Ustilaginomycotina</taxon>
        <taxon>Ustilaginomycetes</taxon>
        <taxon>Ustilaginales</taxon>
        <taxon>Ustilaginaceae</taxon>
        <taxon>Ustilago</taxon>
    </lineage>
</organism>
<dbReference type="EMBL" id="LT558128">
    <property type="protein sequence ID" value="SAM83946.1"/>
    <property type="molecule type" value="Genomic_DNA"/>
</dbReference>
<keyword evidence="3" id="KW-0158">Chromosome</keyword>
<dbReference type="Pfam" id="PF05859">
    <property type="entry name" value="Mis12"/>
    <property type="match status" value="1"/>
</dbReference>
<dbReference type="InterPro" id="IPR008685">
    <property type="entry name" value="Centromere_Mis12"/>
</dbReference>
<evidence type="ECO:0000313" key="11">
    <source>
        <dbReference type="EMBL" id="SAM83946.1"/>
    </source>
</evidence>
<sequence>MPSARRSSQAATAAAASTDSAKSNDKTAKAAASSSSAASTATAPSTPESAEAGPSATTKNQPSASSSHQDKKEEASTDAHLELLTEHFGYNPKSFIDALVYLSNEHLYSIATEFENVVMDLLKDIDSGELEAEQGIHGILTLMENALDHTLDTFELYCFRSVFGIRPRQAKYMTLDHHRGLDLRAQQAGGASTSKAQPKPSRKSLVGAWSNLSANERSYQLGETEDSLKRQIAAARATQHKLLLAQNATQQSLHRVIQLVERFAAVLYADDKANISTISDKFKPAVPVLTETLGQHARKLKADTIPLLRALQELRAADPLGAPLYSRAGPVKRNAGDGEGDDDGAGADARAWERGREGYLNWEADRIIAKSKRGAAGGSNTSTTTSGATVTAADAEQATDATLPAEDDSKTPKRKRSIAGAPTSSKRRTPGTATRFRS</sequence>
<keyword evidence="14" id="KW-1185">Reference proteome</keyword>
<keyword evidence="4" id="KW-0132">Cell division</keyword>
<keyword evidence="6" id="KW-0995">Kinetochore</keyword>
<evidence type="ECO:0000256" key="2">
    <source>
        <dbReference type="ARBA" id="ARBA00008643"/>
    </source>
</evidence>
<evidence type="ECO:0000256" key="3">
    <source>
        <dbReference type="ARBA" id="ARBA00022454"/>
    </source>
</evidence>
<dbReference type="GO" id="GO:0005634">
    <property type="term" value="C:nucleus"/>
    <property type="evidence" value="ECO:0007669"/>
    <property type="project" value="InterPro"/>
</dbReference>